<protein>
    <submittedName>
        <fullName evidence="1">Uncharacterized protein</fullName>
    </submittedName>
</protein>
<keyword evidence="2" id="KW-1185">Reference proteome</keyword>
<gene>
    <name evidence="1" type="ORF">BQ8482_270004</name>
</gene>
<reference evidence="2" key="1">
    <citation type="submission" date="2016-12" db="EMBL/GenBank/DDBJ databases">
        <authorList>
            <person name="Brunel B."/>
        </authorList>
    </citation>
    <scope>NUCLEOTIDE SEQUENCE [LARGE SCALE GENOMIC DNA]</scope>
</reference>
<dbReference type="AlphaFoldDB" id="A0A2P9AM91"/>
<proteinExistence type="predicted"/>
<name>A0A2P9AM91_9HYPH</name>
<sequence length="55" mass="6249">MGLQLAPLNKRGERRWTTVFVPTIERDAHRSASFAAPRYPQHGFVQAHSLASKFI</sequence>
<dbReference type="Proteomes" id="UP000245698">
    <property type="component" value="Unassembled WGS sequence"/>
</dbReference>
<dbReference type="EMBL" id="FUIG01000034">
    <property type="protein sequence ID" value="SJM32257.1"/>
    <property type="molecule type" value="Genomic_DNA"/>
</dbReference>
<evidence type="ECO:0000313" key="1">
    <source>
        <dbReference type="EMBL" id="SJM32257.1"/>
    </source>
</evidence>
<organism evidence="1 2">
    <name type="scientific">Mesorhizobium delmotii</name>
    <dbReference type="NCBI Taxonomy" id="1631247"/>
    <lineage>
        <taxon>Bacteria</taxon>
        <taxon>Pseudomonadati</taxon>
        <taxon>Pseudomonadota</taxon>
        <taxon>Alphaproteobacteria</taxon>
        <taxon>Hyphomicrobiales</taxon>
        <taxon>Phyllobacteriaceae</taxon>
        <taxon>Mesorhizobium</taxon>
    </lineage>
</organism>
<accession>A0A2P9AM91</accession>
<evidence type="ECO:0000313" key="2">
    <source>
        <dbReference type="Proteomes" id="UP000245698"/>
    </source>
</evidence>